<evidence type="ECO:0000256" key="1">
    <source>
        <dbReference type="SAM" id="Phobius"/>
    </source>
</evidence>
<gene>
    <name evidence="2" type="ORF">FM037_08495</name>
</gene>
<keyword evidence="3" id="KW-1185">Reference proteome</keyword>
<dbReference type="EMBL" id="CP041614">
    <property type="protein sequence ID" value="QDO83261.1"/>
    <property type="molecule type" value="Genomic_DNA"/>
</dbReference>
<protein>
    <recommendedName>
        <fullName evidence="4">Cache domain-containing protein</fullName>
    </recommendedName>
</protein>
<evidence type="ECO:0000313" key="2">
    <source>
        <dbReference type="EMBL" id="QDO83261.1"/>
    </source>
</evidence>
<evidence type="ECO:0008006" key="4">
    <source>
        <dbReference type="Google" id="ProtNLM"/>
    </source>
</evidence>
<reference evidence="2 3" key="1">
    <citation type="submission" date="2019-07" db="EMBL/GenBank/DDBJ databases">
        <title>Shewanella sp. YLB-06 whole genomic sequence.</title>
        <authorList>
            <person name="Yu L."/>
        </authorList>
    </citation>
    <scope>NUCLEOTIDE SEQUENCE [LARGE SCALE GENOMIC DNA]</scope>
    <source>
        <strain evidence="2 3">YLB-06</strain>
    </source>
</reference>
<sequence length="223" mass="24711">MKHEFTQAPMKEVDKLSSLSFNLTIWFLILSLLPLTIVAWFSYQQAKQSLVDAAEEELTQSSLLSVQSIESWFNYRMVDLNVEAESINAGLILNSLSEGKLSSGKKADEYVTSYDWTKRVDGLQNDLIVLSRQYDYISDIFLIDLDGDILYSVVSNDAKGKNVFSANLVASQFTQSLKVTMDSGKANFSGLERSPLSQGQITGFISAPFSMNLALLSGSMLSN</sequence>
<keyword evidence="1" id="KW-0812">Transmembrane</keyword>
<accession>A0ABX5WVY8</accession>
<organism evidence="2 3">
    <name type="scientific">Shewanella psychropiezotolerans</name>
    <dbReference type="NCBI Taxonomy" id="2593655"/>
    <lineage>
        <taxon>Bacteria</taxon>
        <taxon>Pseudomonadati</taxon>
        <taxon>Pseudomonadota</taxon>
        <taxon>Gammaproteobacteria</taxon>
        <taxon>Alteromonadales</taxon>
        <taxon>Shewanellaceae</taxon>
        <taxon>Shewanella</taxon>
    </lineage>
</organism>
<keyword evidence="1" id="KW-0472">Membrane</keyword>
<feature type="transmembrane region" description="Helical" evidence="1">
    <location>
        <begin position="21"/>
        <end position="43"/>
    </location>
</feature>
<evidence type="ECO:0000313" key="3">
    <source>
        <dbReference type="Proteomes" id="UP000315947"/>
    </source>
</evidence>
<dbReference type="Proteomes" id="UP000315947">
    <property type="component" value="Chromosome"/>
</dbReference>
<name>A0ABX5WVY8_9GAMM</name>
<dbReference type="RefSeq" id="WP_144045640.1">
    <property type="nucleotide sequence ID" value="NZ_CP041614.1"/>
</dbReference>
<proteinExistence type="predicted"/>
<keyword evidence="1" id="KW-1133">Transmembrane helix</keyword>